<dbReference type="Gene3D" id="2.60.120.200">
    <property type="match status" value="1"/>
</dbReference>
<dbReference type="AlphaFoldDB" id="A0A1W6LM34"/>
<gene>
    <name evidence="1" type="ORF">STSP1_01219</name>
</gene>
<dbReference type="InterPro" id="IPR013783">
    <property type="entry name" value="Ig-like_fold"/>
</dbReference>
<dbReference type="SUPFAM" id="SSF49899">
    <property type="entry name" value="Concanavalin A-like lectins/glucanases"/>
    <property type="match status" value="1"/>
</dbReference>
<dbReference type="KEGG" id="pbp:STSP1_01219"/>
<dbReference type="Pfam" id="PF13385">
    <property type="entry name" value="Laminin_G_3"/>
    <property type="match status" value="1"/>
</dbReference>
<dbReference type="Proteomes" id="UP000193334">
    <property type="component" value="Chromosome"/>
</dbReference>
<evidence type="ECO:0000313" key="2">
    <source>
        <dbReference type="Proteomes" id="UP000193334"/>
    </source>
</evidence>
<evidence type="ECO:0000313" key="1">
    <source>
        <dbReference type="EMBL" id="ARN56827.1"/>
    </source>
</evidence>
<name>A0A1W6LM34_9BACT</name>
<accession>A0A1W6LM34</accession>
<protein>
    <recommendedName>
        <fullName evidence="3">Fibronectin type-III domain-containing protein</fullName>
    </recommendedName>
</protein>
<reference evidence="2" key="1">
    <citation type="submission" date="2017-04" db="EMBL/GenBank/DDBJ databases">
        <title>Comparative genomics and description of representatives of a novel lineage of planctomycetes thriving in anoxic sediments.</title>
        <authorList>
            <person name="Spring S."/>
            <person name="Bunk B."/>
            <person name="Sproer C."/>
        </authorList>
    </citation>
    <scope>NUCLEOTIDE SEQUENCE [LARGE SCALE GENOMIC DNA]</scope>
    <source>
        <strain evidence="2">ST-PulAB-D4</strain>
    </source>
</reference>
<organism evidence="1 2">
    <name type="scientific">Sedimentisphaera salicampi</name>
    <dbReference type="NCBI Taxonomy" id="1941349"/>
    <lineage>
        <taxon>Bacteria</taxon>
        <taxon>Pseudomonadati</taxon>
        <taxon>Planctomycetota</taxon>
        <taxon>Phycisphaerae</taxon>
        <taxon>Sedimentisphaerales</taxon>
        <taxon>Sedimentisphaeraceae</taxon>
        <taxon>Sedimentisphaera</taxon>
    </lineage>
</organism>
<evidence type="ECO:0008006" key="3">
    <source>
        <dbReference type="Google" id="ProtNLM"/>
    </source>
</evidence>
<dbReference type="RefSeq" id="WP_161491637.1">
    <property type="nucleotide sequence ID" value="NZ_CP021023.1"/>
</dbReference>
<dbReference type="STRING" id="1941349.STSP1_01219"/>
<dbReference type="Gene3D" id="2.60.40.10">
    <property type="entry name" value="Immunoglobulins"/>
    <property type="match status" value="1"/>
</dbReference>
<sequence length="404" mass="44910">MNRLLEKTAFIAMIIAVSVCFAQTTARWSMEWTHLANPSVYDIAFGLGQGTIGGSGENVVEFDHLWYFGNAGFTENSLQPPQTLFSDGYFPRGASYDSGAQFGDGVLFFPQDQYGNEFDYYDSFTVEGFFKTHGDQSESGPQQILRQAENDYSYGISINEGGAGCLRFAIDSTIDGIIFADTNLGNYADGQWYYFAARYNDPSDEISLTVLSQDGQVEQKNVQLASGSEVRRGGSSNMLIGRKNYSGSWQFAGLIDELRLSGGFVSNTNLIGNLPASKNPQPKPRQDDVDLDVQLQWESSQDIYAYNVYFGQTDPPAFKKQQTQTVYSPETLNPGTTYLWRVDDILKDGTIVKGEVWSFTTKRPSCDFFTVHDYNDDCVIDTNDLAHFAAAWLDCGIVPESDCL</sequence>
<dbReference type="EMBL" id="CP021023">
    <property type="protein sequence ID" value="ARN56827.1"/>
    <property type="molecule type" value="Genomic_DNA"/>
</dbReference>
<proteinExistence type="predicted"/>
<keyword evidence="2" id="KW-1185">Reference proteome</keyword>
<dbReference type="InterPro" id="IPR013320">
    <property type="entry name" value="ConA-like_dom_sf"/>
</dbReference>